<keyword evidence="4" id="KW-0808">Transferase</keyword>
<feature type="transmembrane region" description="Helical" evidence="8">
    <location>
        <begin position="55"/>
        <end position="71"/>
    </location>
</feature>
<evidence type="ECO:0000256" key="6">
    <source>
        <dbReference type="ARBA" id="ARBA00022989"/>
    </source>
</evidence>
<accession>A0A0F3QHR7</accession>
<evidence type="ECO:0000313" key="11">
    <source>
        <dbReference type="EMBL" id="KJV92078.1"/>
    </source>
</evidence>
<comment type="subcellular location">
    <subcellularLocation>
        <location evidence="1">Cell inner membrane</location>
        <topology evidence="1">Multi-pass membrane protein</topology>
    </subcellularLocation>
</comment>
<evidence type="ECO:0000256" key="5">
    <source>
        <dbReference type="ARBA" id="ARBA00022692"/>
    </source>
</evidence>
<keyword evidence="3" id="KW-0997">Cell inner membrane</keyword>
<dbReference type="AlphaFoldDB" id="A0A0F3QHR7"/>
<feature type="transmembrane region" description="Helical" evidence="8">
    <location>
        <begin position="117"/>
        <end position="139"/>
    </location>
</feature>
<feature type="transmembrane region" description="Helical" evidence="8">
    <location>
        <begin position="151"/>
        <end position="169"/>
    </location>
</feature>
<dbReference type="InterPro" id="IPR040423">
    <property type="entry name" value="PEA_transferase"/>
</dbReference>
<dbReference type="GO" id="GO:0005886">
    <property type="term" value="C:plasma membrane"/>
    <property type="evidence" value="ECO:0007669"/>
    <property type="project" value="UniProtKB-SubCell"/>
</dbReference>
<organism evidence="11 12">
    <name type="scientific">Rickettsia bellii str. RML Mogi</name>
    <dbReference type="NCBI Taxonomy" id="1359194"/>
    <lineage>
        <taxon>Bacteria</taxon>
        <taxon>Pseudomonadati</taxon>
        <taxon>Pseudomonadota</taxon>
        <taxon>Alphaproteobacteria</taxon>
        <taxon>Rickettsiales</taxon>
        <taxon>Rickettsiaceae</taxon>
        <taxon>Rickettsieae</taxon>
        <taxon>Rickettsia</taxon>
        <taxon>belli group</taxon>
    </lineage>
</organism>
<evidence type="ECO:0000256" key="3">
    <source>
        <dbReference type="ARBA" id="ARBA00022519"/>
    </source>
</evidence>
<reference evidence="11 12" key="1">
    <citation type="submission" date="2015-02" db="EMBL/GenBank/DDBJ databases">
        <title>Genome Sequencing of Rickettsiales.</title>
        <authorList>
            <person name="Daugherty S.C."/>
            <person name="Su Q."/>
            <person name="Abolude K."/>
            <person name="Beier-Sexton M."/>
            <person name="Carlyon J.A."/>
            <person name="Carter R."/>
            <person name="Day N.P."/>
            <person name="Dumler S.J."/>
            <person name="Dyachenko V."/>
            <person name="Godinez A."/>
            <person name="Kurtti T.J."/>
            <person name="Lichay M."/>
            <person name="Mullins K.E."/>
            <person name="Ott S."/>
            <person name="Pappas-Brown V."/>
            <person name="Paris D.H."/>
            <person name="Patel P."/>
            <person name="Richards A.L."/>
            <person name="Sadzewicz L."/>
            <person name="Sears K."/>
            <person name="Seidman D."/>
            <person name="Sengamalay N."/>
            <person name="Stenos J."/>
            <person name="Tallon L.J."/>
            <person name="Vincent G."/>
            <person name="Fraser C.M."/>
            <person name="Munderloh U."/>
            <person name="Dunning-Hotopp J.C."/>
        </authorList>
    </citation>
    <scope>NUCLEOTIDE SEQUENCE [LARGE SCALE GENOMIC DNA]</scope>
    <source>
        <strain evidence="11 12">RML Mogi</strain>
    </source>
</reference>
<gene>
    <name evidence="11" type="ORF">RBEMOGI_0697</name>
</gene>
<evidence type="ECO:0000313" key="12">
    <source>
        <dbReference type="Proteomes" id="UP000033689"/>
    </source>
</evidence>
<evidence type="ECO:0000256" key="2">
    <source>
        <dbReference type="ARBA" id="ARBA00022475"/>
    </source>
</evidence>
<dbReference type="InterPro" id="IPR058130">
    <property type="entry name" value="PEA_transf_C"/>
</dbReference>
<name>A0A0F3QHR7_RICBE</name>
<dbReference type="SUPFAM" id="SSF53649">
    <property type="entry name" value="Alkaline phosphatase-like"/>
    <property type="match status" value="1"/>
</dbReference>
<dbReference type="PANTHER" id="PTHR30443:SF3">
    <property type="entry name" value="KDO(2)-LIPID A PHOSPHOETHANOLAMINE 7''-TRANSFERASE"/>
    <property type="match status" value="1"/>
</dbReference>
<protein>
    <submittedName>
        <fullName evidence="11">Sulfatase family protein</fullName>
    </submittedName>
</protein>
<dbReference type="CDD" id="cd16017">
    <property type="entry name" value="LptA"/>
    <property type="match status" value="1"/>
</dbReference>
<dbReference type="Proteomes" id="UP000033689">
    <property type="component" value="Unassembled WGS sequence"/>
</dbReference>
<dbReference type="PANTHER" id="PTHR30443">
    <property type="entry name" value="INNER MEMBRANE PROTEIN"/>
    <property type="match status" value="1"/>
</dbReference>
<dbReference type="Gene3D" id="3.40.720.10">
    <property type="entry name" value="Alkaline Phosphatase, subunit A"/>
    <property type="match status" value="1"/>
</dbReference>
<keyword evidence="7 8" id="KW-0472">Membrane</keyword>
<dbReference type="EMBL" id="LAOJ01000001">
    <property type="protein sequence ID" value="KJV92078.1"/>
    <property type="molecule type" value="Genomic_DNA"/>
</dbReference>
<keyword evidence="6 8" id="KW-1133">Transmembrane helix</keyword>
<sequence length="522" mass="59342">MLKNIQKHLDIKLIKLSAILAFIYCLLFNSAILIYKFDYYKATIFRGILELSKDFCYVYIFSFIAFFGLSVHRLALKIGSCFLFITSAIASYYIYFFKITPTKQVIGSFFSTDLNEVYELTSIKLIIWMIFSLFTCLYTLRTFATSDTKSFVTKLLSAACLLIFLYNIITPSFKILKNYFPVQYLHNTYLNFAGSLGGKNYAQIDISKQYNFVDNSDNDIIGVLVIGESARFDHFGINGYMRDTTPRLKNIENLTSFKAKSASNLTYISIPSLLSRYPASKIEDNKLENSFLSVLTSIGFNTTWIGTQTLMRNFANFDLGTIYNDVNFTIVPGGSALFSLNDHDGKMLPFVQEIISNSSKQFIVVHTSGSHWNYTVRYPKEFEQFTPICSDKIKSDASNCEQLALVNSYDNSILYTDFFLSNLIDLLKDKNAFLLYVSDHGESLGENGYYGHGGPLIAEQTTVPFLIWMSDEFKQKHPESVASIKNYANNEISHDYVFHSILDCLNIDSDVIDKGLSLCKPS</sequence>
<feature type="transmembrane region" description="Helical" evidence="8">
    <location>
        <begin position="12"/>
        <end position="35"/>
    </location>
</feature>
<keyword evidence="5 8" id="KW-0812">Transmembrane</keyword>
<comment type="caution">
    <text evidence="11">The sequence shown here is derived from an EMBL/GenBank/DDBJ whole genome shotgun (WGS) entry which is preliminary data.</text>
</comment>
<dbReference type="PATRIC" id="fig|1359194.3.peg.707"/>
<feature type="domain" description="Phosphoethanolamine transferase N-terminal" evidence="10">
    <location>
        <begin position="61"/>
        <end position="171"/>
    </location>
</feature>
<evidence type="ECO:0000256" key="7">
    <source>
        <dbReference type="ARBA" id="ARBA00023136"/>
    </source>
</evidence>
<feature type="domain" description="Sulfatase N-terminal" evidence="9">
    <location>
        <begin position="223"/>
        <end position="507"/>
    </location>
</feature>
<evidence type="ECO:0000256" key="8">
    <source>
        <dbReference type="SAM" id="Phobius"/>
    </source>
</evidence>
<feature type="transmembrane region" description="Helical" evidence="8">
    <location>
        <begin position="78"/>
        <end position="97"/>
    </location>
</feature>
<dbReference type="GO" id="GO:0043838">
    <property type="term" value="F:phosphatidylethanolamine:Kdo2-lipid A phosphoethanolamine transferase activity"/>
    <property type="evidence" value="ECO:0007669"/>
    <property type="project" value="TreeGrafter"/>
</dbReference>
<dbReference type="InterPro" id="IPR017850">
    <property type="entry name" value="Alkaline_phosphatase_core_sf"/>
</dbReference>
<evidence type="ECO:0000259" key="9">
    <source>
        <dbReference type="Pfam" id="PF00884"/>
    </source>
</evidence>
<keyword evidence="2" id="KW-1003">Cell membrane</keyword>
<evidence type="ECO:0000256" key="4">
    <source>
        <dbReference type="ARBA" id="ARBA00022679"/>
    </source>
</evidence>
<dbReference type="GO" id="GO:0009245">
    <property type="term" value="P:lipid A biosynthetic process"/>
    <property type="evidence" value="ECO:0007669"/>
    <property type="project" value="TreeGrafter"/>
</dbReference>
<evidence type="ECO:0000259" key="10">
    <source>
        <dbReference type="Pfam" id="PF08019"/>
    </source>
</evidence>
<dbReference type="InterPro" id="IPR012549">
    <property type="entry name" value="EptA-like_N"/>
</dbReference>
<dbReference type="Pfam" id="PF08019">
    <property type="entry name" value="EptA_B_N"/>
    <property type="match status" value="1"/>
</dbReference>
<dbReference type="InterPro" id="IPR000917">
    <property type="entry name" value="Sulfatase_N"/>
</dbReference>
<evidence type="ECO:0000256" key="1">
    <source>
        <dbReference type="ARBA" id="ARBA00004429"/>
    </source>
</evidence>
<dbReference type="Pfam" id="PF00884">
    <property type="entry name" value="Sulfatase"/>
    <property type="match status" value="1"/>
</dbReference>
<dbReference type="RefSeq" id="WP_045799701.1">
    <property type="nucleotide sequence ID" value="NZ_LAOJ01000001.1"/>
</dbReference>
<dbReference type="GO" id="GO:0009244">
    <property type="term" value="P:lipopolysaccharide core region biosynthetic process"/>
    <property type="evidence" value="ECO:0007669"/>
    <property type="project" value="TreeGrafter"/>
</dbReference>
<proteinExistence type="predicted"/>